<reference evidence="1 2" key="1">
    <citation type="submission" date="2024-11" db="EMBL/GenBank/DDBJ databases">
        <title>Adaptive evolution of stress response genes in parasites aligns with host niche diversity.</title>
        <authorList>
            <person name="Hahn C."/>
            <person name="Resl P."/>
        </authorList>
    </citation>
    <scope>NUCLEOTIDE SEQUENCE [LARGE SCALE GENOMIC DNA]</scope>
    <source>
        <strain evidence="1">EGGRZ-B1_66</strain>
        <tissue evidence="1">Body</tissue>
    </source>
</reference>
<protein>
    <submittedName>
        <fullName evidence="1">Uncharacterized protein</fullName>
    </submittedName>
</protein>
<dbReference type="EMBL" id="JBJKFK010002222">
    <property type="protein sequence ID" value="KAL3311453.1"/>
    <property type="molecule type" value="Genomic_DNA"/>
</dbReference>
<comment type="caution">
    <text evidence="1">The sequence shown here is derived from an EMBL/GenBank/DDBJ whole genome shotgun (WGS) entry which is preliminary data.</text>
</comment>
<keyword evidence="2" id="KW-1185">Reference proteome</keyword>
<gene>
    <name evidence="1" type="ORF">Ciccas_009965</name>
</gene>
<sequence length="344" mass="39938">MTPGVRVIDYCLEQYSNHVNLEHDIFRERVPGLWAIPPRPSHLIRTVGNMGFSVHHQEGEDFYIYRHFFRSLDVYLKAYARDVIFPQELTLLFNFDGTKTEDRKLWPLQCLPLISRAGHNFAYLPFLVGLFFGLQQPHLRIFLQALVRDLVACNFRFQSSFGRTFNIIKIHFCVDAQARANIRGIMQHNSLCDVCAQVPSQTRHLYEFTNQEPHQISDEEFRQRAEWLLQLQRTQTLSGYFKPGIDVPGSNPLERIPSEILSMDAIGFPVDLMHQLYLGVAGHLVVDFDARFKRLNEENRGQFPFFKSFHAMVCRIVCILLKSSLTIGVKLEARVLSNDRSRHS</sequence>
<dbReference type="AlphaFoldDB" id="A0ABD2PVG9"/>
<name>A0ABD2PVG9_9PLAT</name>
<organism evidence="1 2">
    <name type="scientific">Cichlidogyrus casuarinus</name>
    <dbReference type="NCBI Taxonomy" id="1844966"/>
    <lineage>
        <taxon>Eukaryota</taxon>
        <taxon>Metazoa</taxon>
        <taxon>Spiralia</taxon>
        <taxon>Lophotrochozoa</taxon>
        <taxon>Platyhelminthes</taxon>
        <taxon>Monogenea</taxon>
        <taxon>Monopisthocotylea</taxon>
        <taxon>Dactylogyridea</taxon>
        <taxon>Ancyrocephalidae</taxon>
        <taxon>Cichlidogyrus</taxon>
    </lineage>
</organism>
<accession>A0ABD2PVG9</accession>
<dbReference type="Proteomes" id="UP001626550">
    <property type="component" value="Unassembled WGS sequence"/>
</dbReference>
<proteinExistence type="predicted"/>
<evidence type="ECO:0000313" key="2">
    <source>
        <dbReference type="Proteomes" id="UP001626550"/>
    </source>
</evidence>
<evidence type="ECO:0000313" key="1">
    <source>
        <dbReference type="EMBL" id="KAL3311453.1"/>
    </source>
</evidence>